<dbReference type="InterPro" id="IPR014277">
    <property type="entry name" value="Orc1/Cdc6_arc"/>
</dbReference>
<dbReference type="InterPro" id="IPR015163">
    <property type="entry name" value="Cdc6_C"/>
</dbReference>
<evidence type="ECO:0000256" key="3">
    <source>
        <dbReference type="ARBA" id="ARBA00022741"/>
    </source>
</evidence>
<proteinExistence type="inferred from homology"/>
<dbReference type="SMART" id="SM01074">
    <property type="entry name" value="Cdc6_C"/>
    <property type="match status" value="1"/>
</dbReference>
<evidence type="ECO:0000313" key="8">
    <source>
        <dbReference type="EMBL" id="WEL19034.1"/>
    </source>
</evidence>
<dbReference type="SUPFAM" id="SSF52540">
    <property type="entry name" value="P-loop containing nucleoside triphosphate hydrolases"/>
    <property type="match status" value="1"/>
</dbReference>
<dbReference type="InterPro" id="IPR027417">
    <property type="entry name" value="P-loop_NTPase"/>
</dbReference>
<feature type="domain" description="Cdc6 C-terminal" evidence="7">
    <location>
        <begin position="329"/>
        <end position="409"/>
    </location>
</feature>
<evidence type="ECO:0000313" key="9">
    <source>
        <dbReference type="Proteomes" id="UP001218034"/>
    </source>
</evidence>
<keyword evidence="9" id="KW-1185">Reference proteome</keyword>
<dbReference type="SUPFAM" id="SSF46785">
    <property type="entry name" value="Winged helix' DNA-binding domain"/>
    <property type="match status" value="1"/>
</dbReference>
<dbReference type="Gene3D" id="1.10.8.60">
    <property type="match status" value="1"/>
</dbReference>
<dbReference type="Pfam" id="PF13401">
    <property type="entry name" value="AAA_22"/>
    <property type="match status" value="1"/>
</dbReference>
<feature type="binding site" evidence="5">
    <location>
        <position position="246"/>
    </location>
    <ligand>
        <name>ATP</name>
        <dbReference type="ChEBI" id="CHEBI:30616"/>
    </ligand>
</feature>
<evidence type="ECO:0000256" key="2">
    <source>
        <dbReference type="ARBA" id="ARBA00022705"/>
    </source>
</evidence>
<sequence length="419" mass="47446">MVSSRNFTVAPDNSSKEVSLKGDLKSRFSNYMEKDSVFENKDALTTNWRPERILHRDEKINNLASILAPSLKGEDPSNVFIYGSVGTGKTLITKHVTSELQDVAEEQEVDLNIVYINCKMKKVADTEYRLLAKLCEQLGKEVPSTGLPTDEVYNRFFEALQNQKGVVIIALDEIDALVKKVGDEFLYNLTRINDDLRETKVSILGISNDLNFTEYMDSRVKSSLSEEEIIFSPYNAIELREILQERTERGFVEDALVDGVISKCSALAAQEHGDARRALDLIRVAGELAERSSEEEVRKKHVDKAQEKIERDRVVETVESQPKHSKIVLYTILDMAEDDEEVATGDVYSEYKQWCGEIDVSPLTQRRVSGLISELDMLGVINANVISKGRYGRTRQISVDLSESIRAQIENMIENKFYI</sequence>
<dbReference type="NCBIfam" id="TIGR02928">
    <property type="entry name" value="orc1/cdc6 family replication initiation protein"/>
    <property type="match status" value="1"/>
</dbReference>
<organism evidence="8 9">
    <name type="scientific">Candidatus Nanohalococcus occultus</name>
    <dbReference type="NCBI Taxonomy" id="2978047"/>
    <lineage>
        <taxon>Archaea</taxon>
        <taxon>Candidatus Nanohalarchaeota</taxon>
        <taxon>Candidatus Nanohalarchaeota incertae sedis</taxon>
        <taxon>Candidatus Nanohalococcus</taxon>
    </lineage>
</organism>
<protein>
    <recommendedName>
        <fullName evidence="5">ORC1-type DNA replication protein</fullName>
    </recommendedName>
</protein>
<reference evidence="8 9" key="1">
    <citation type="submission" date="2022-09" db="EMBL/GenBank/DDBJ databases">
        <title>Xylan utilization by haloarchaea-nanohaloarchaea associations.</title>
        <authorList>
            <person name="Yakimov M."/>
        </authorList>
    </citation>
    <scope>NUCLEOTIDE SEQUENCE [LARGE SCALE GENOMIC DNA]</scope>
    <source>
        <strain evidence="8 9">SVXNc</strain>
    </source>
</reference>
<accession>A0ABY8CCS6</accession>
<feature type="binding site" evidence="5">
    <location>
        <begin position="87"/>
        <end position="91"/>
    </location>
    <ligand>
        <name>ATP</name>
        <dbReference type="ChEBI" id="CHEBI:30616"/>
    </ligand>
</feature>
<dbReference type="SMART" id="SM00382">
    <property type="entry name" value="AAA"/>
    <property type="match status" value="1"/>
</dbReference>
<dbReference type="HAMAP" id="MF_01407">
    <property type="entry name" value="ORC1_type_DNA_replic_protein"/>
    <property type="match status" value="1"/>
</dbReference>
<comment type="function">
    <text evidence="5">Involved in regulation of DNA replication.</text>
</comment>
<evidence type="ECO:0000259" key="6">
    <source>
        <dbReference type="SMART" id="SM00382"/>
    </source>
</evidence>
<keyword evidence="4 5" id="KW-0067">ATP-binding</keyword>
<dbReference type="Pfam" id="PF09079">
    <property type="entry name" value="WHD_Cdc6"/>
    <property type="match status" value="1"/>
</dbReference>
<evidence type="ECO:0000256" key="5">
    <source>
        <dbReference type="HAMAP-Rule" id="MF_01407"/>
    </source>
</evidence>
<dbReference type="PANTHER" id="PTHR10763:SF22">
    <property type="entry name" value="ORC1-TYPE DNA REPLICATION PROTEIN"/>
    <property type="match status" value="1"/>
</dbReference>
<name>A0ABY8CCS6_9ARCH</name>
<dbReference type="NCBIfam" id="NF001625">
    <property type="entry name" value="PRK00411.1-3"/>
    <property type="match status" value="1"/>
</dbReference>
<dbReference type="InterPro" id="IPR055237">
    <property type="entry name" value="Cdc6_lid"/>
</dbReference>
<evidence type="ECO:0000256" key="4">
    <source>
        <dbReference type="ARBA" id="ARBA00022840"/>
    </source>
</evidence>
<evidence type="ECO:0000259" key="7">
    <source>
        <dbReference type="SMART" id="SM01074"/>
    </source>
</evidence>
<gene>
    <name evidence="8" type="primary">cdc6</name>
    <name evidence="8" type="ORF">SVXNc_0001</name>
</gene>
<feature type="domain" description="AAA+ ATPase" evidence="6">
    <location>
        <begin position="75"/>
        <end position="235"/>
    </location>
</feature>
<feature type="binding site" evidence="5">
    <location>
        <position position="234"/>
    </location>
    <ligand>
        <name>ATP</name>
        <dbReference type="ChEBI" id="CHEBI:30616"/>
    </ligand>
</feature>
<evidence type="ECO:0000256" key="1">
    <source>
        <dbReference type="ARBA" id="ARBA00006184"/>
    </source>
</evidence>
<dbReference type="PANTHER" id="PTHR10763">
    <property type="entry name" value="CELL DIVISION CONTROL PROTEIN 6-RELATED"/>
    <property type="match status" value="1"/>
</dbReference>
<dbReference type="Proteomes" id="UP001218034">
    <property type="component" value="Chromosome"/>
</dbReference>
<keyword evidence="2 5" id="KW-0235">DNA replication</keyword>
<dbReference type="InterPro" id="IPR003593">
    <property type="entry name" value="AAA+_ATPase"/>
</dbReference>
<dbReference type="InterPro" id="IPR036388">
    <property type="entry name" value="WH-like_DNA-bd_sf"/>
</dbReference>
<dbReference type="Gene3D" id="1.10.10.10">
    <property type="entry name" value="Winged helix-like DNA-binding domain superfamily/Winged helix DNA-binding domain"/>
    <property type="match status" value="1"/>
</dbReference>
<dbReference type="Pfam" id="PF22703">
    <property type="entry name" value="Cdc6_lid"/>
    <property type="match status" value="1"/>
</dbReference>
<dbReference type="InterPro" id="IPR049945">
    <property type="entry name" value="AAA_22"/>
</dbReference>
<dbReference type="InterPro" id="IPR036390">
    <property type="entry name" value="WH_DNA-bd_sf"/>
</dbReference>
<dbReference type="CDD" id="cd08768">
    <property type="entry name" value="Cdc6_C"/>
    <property type="match status" value="1"/>
</dbReference>
<comment type="similarity">
    <text evidence="1 5">Belongs to the CDC6/cdc18 family.</text>
</comment>
<dbReference type="InterPro" id="IPR050311">
    <property type="entry name" value="ORC1/CDC6"/>
</dbReference>
<dbReference type="EMBL" id="CP104395">
    <property type="protein sequence ID" value="WEL19034.1"/>
    <property type="molecule type" value="Genomic_DNA"/>
</dbReference>
<keyword evidence="3 5" id="KW-0547">Nucleotide-binding</keyword>
<dbReference type="CDD" id="cd00009">
    <property type="entry name" value="AAA"/>
    <property type="match status" value="1"/>
</dbReference>
<dbReference type="Gene3D" id="3.40.50.300">
    <property type="entry name" value="P-loop containing nucleotide triphosphate hydrolases"/>
    <property type="match status" value="1"/>
</dbReference>